<sequence length="322" mass="37302">MSSYFEKPQYITFTLWDIDREFQGAYESYEQWLARNRRRKSRWECFTRRNQDDELGKSLSLGRRLQTLMETAMDKYGTRFDRGDATCHDILTAQLIRVQQEIHLPLLDCAIGRTTLPIPYTDLLTTAKSVRRTCLNALRDQCTRLQSSTTTTSDPTTFLLPPPRFSVSYCAFANQLRRDRKAPFYTKKLRPHDRHDEREICPACEAHVAITPHSGLVAYRHLLFQSHLARPPSSQTDAASASKKDAVFACESCYKTFEDSYGFLEHTFQRDLGSERSCQRWWVGVEVRRVWVDAEPGAVEKSLRNCLRRELGRIKAMKVEGG</sequence>
<gene>
    <name evidence="1" type="ORF">EJ04DRAFT_515525</name>
</gene>
<name>A0A9P4QME1_9PLEO</name>
<reference evidence="1" key="1">
    <citation type="journal article" date="2020" name="Stud. Mycol.">
        <title>101 Dothideomycetes genomes: a test case for predicting lifestyles and emergence of pathogens.</title>
        <authorList>
            <person name="Haridas S."/>
            <person name="Albert R."/>
            <person name="Binder M."/>
            <person name="Bloem J."/>
            <person name="Labutti K."/>
            <person name="Salamov A."/>
            <person name="Andreopoulos B."/>
            <person name="Baker S."/>
            <person name="Barry K."/>
            <person name="Bills G."/>
            <person name="Bluhm B."/>
            <person name="Cannon C."/>
            <person name="Castanera R."/>
            <person name="Culley D."/>
            <person name="Daum C."/>
            <person name="Ezra D."/>
            <person name="Gonzalez J."/>
            <person name="Henrissat B."/>
            <person name="Kuo A."/>
            <person name="Liang C."/>
            <person name="Lipzen A."/>
            <person name="Lutzoni F."/>
            <person name="Magnuson J."/>
            <person name="Mondo S."/>
            <person name="Nolan M."/>
            <person name="Ohm R."/>
            <person name="Pangilinan J."/>
            <person name="Park H.-J."/>
            <person name="Ramirez L."/>
            <person name="Alfaro M."/>
            <person name="Sun H."/>
            <person name="Tritt A."/>
            <person name="Yoshinaga Y."/>
            <person name="Zwiers L.-H."/>
            <person name="Turgeon B."/>
            <person name="Goodwin S."/>
            <person name="Spatafora J."/>
            <person name="Crous P."/>
            <person name="Grigoriev I."/>
        </authorList>
    </citation>
    <scope>NUCLEOTIDE SEQUENCE</scope>
    <source>
        <strain evidence="1">CBS 125425</strain>
    </source>
</reference>
<proteinExistence type="predicted"/>
<dbReference type="OrthoDB" id="3724701at2759"/>
<dbReference type="EMBL" id="ML996228">
    <property type="protein sequence ID" value="KAF2730023.1"/>
    <property type="molecule type" value="Genomic_DNA"/>
</dbReference>
<evidence type="ECO:0000313" key="1">
    <source>
        <dbReference type="EMBL" id="KAF2730023.1"/>
    </source>
</evidence>
<protein>
    <submittedName>
        <fullName evidence="1">Uncharacterized protein</fullName>
    </submittedName>
</protein>
<accession>A0A9P4QME1</accession>
<dbReference type="Proteomes" id="UP000799444">
    <property type="component" value="Unassembled WGS sequence"/>
</dbReference>
<comment type="caution">
    <text evidence="1">The sequence shown here is derived from an EMBL/GenBank/DDBJ whole genome shotgun (WGS) entry which is preliminary data.</text>
</comment>
<evidence type="ECO:0000313" key="2">
    <source>
        <dbReference type="Proteomes" id="UP000799444"/>
    </source>
</evidence>
<organism evidence="1 2">
    <name type="scientific">Polyplosphaeria fusca</name>
    <dbReference type="NCBI Taxonomy" id="682080"/>
    <lineage>
        <taxon>Eukaryota</taxon>
        <taxon>Fungi</taxon>
        <taxon>Dikarya</taxon>
        <taxon>Ascomycota</taxon>
        <taxon>Pezizomycotina</taxon>
        <taxon>Dothideomycetes</taxon>
        <taxon>Pleosporomycetidae</taxon>
        <taxon>Pleosporales</taxon>
        <taxon>Tetraplosphaeriaceae</taxon>
        <taxon>Polyplosphaeria</taxon>
    </lineage>
</organism>
<keyword evidence="2" id="KW-1185">Reference proteome</keyword>
<dbReference type="AlphaFoldDB" id="A0A9P4QME1"/>
<dbReference type="PANTHER" id="PTHR42354">
    <property type="entry name" value="C2H2-TYPE DOMAIN-CONTAINING PROTEIN"/>
    <property type="match status" value="1"/>
</dbReference>
<dbReference type="PANTHER" id="PTHR42354:SF1">
    <property type="entry name" value="C2H2-TYPE DOMAIN-CONTAINING PROTEIN"/>
    <property type="match status" value="1"/>
</dbReference>